<sequence length="205" mass="23270">MSDKFKKLSTKAKIEYIYDYYKLHIILGFIVIGILSILIYNAVNKSSPSLSIGCINTPTNNDRELLLTKKYIQSNTTKIKTKDIELVKGFRFSNSKDSIDYDYTYASNVKFLARITDKTLDVVIFDKEGLRVLKKKGYLLTIPNSVTNKLSDNALINSSKNVNASKKYVAIKLNSNKNLYVGIIKNSPHKKEAINYLKYISGVTF</sequence>
<keyword evidence="1" id="KW-0812">Transmembrane</keyword>
<accession>A0A1H9R1P3</accession>
<gene>
    <name evidence="2" type="ORF">SAMN02910429_00705</name>
</gene>
<dbReference type="RefSeq" id="WP_029066850.1">
    <property type="nucleotide sequence ID" value="NZ_FOGW01000007.1"/>
</dbReference>
<keyword evidence="1" id="KW-1133">Transmembrane helix</keyword>
<dbReference type="EMBL" id="FOGW01000007">
    <property type="protein sequence ID" value="SER65893.1"/>
    <property type="molecule type" value="Genomic_DNA"/>
</dbReference>
<proteinExistence type="predicted"/>
<name>A0A1H9R1P3_9FIRM</name>
<dbReference type="Proteomes" id="UP000182471">
    <property type="component" value="Unassembled WGS sequence"/>
</dbReference>
<dbReference type="OrthoDB" id="1925387at2"/>
<keyword evidence="3" id="KW-1185">Reference proteome</keyword>
<feature type="transmembrane region" description="Helical" evidence="1">
    <location>
        <begin position="21"/>
        <end position="43"/>
    </location>
</feature>
<organism evidence="2 3">
    <name type="scientific">Lachnobacterium bovis</name>
    <dbReference type="NCBI Taxonomy" id="140626"/>
    <lineage>
        <taxon>Bacteria</taxon>
        <taxon>Bacillati</taxon>
        <taxon>Bacillota</taxon>
        <taxon>Clostridia</taxon>
        <taxon>Lachnospirales</taxon>
        <taxon>Lachnospiraceae</taxon>
        <taxon>Lachnobacterium</taxon>
    </lineage>
</organism>
<evidence type="ECO:0000313" key="3">
    <source>
        <dbReference type="Proteomes" id="UP000182471"/>
    </source>
</evidence>
<protein>
    <submittedName>
        <fullName evidence="2">Uncharacterized protein</fullName>
    </submittedName>
</protein>
<dbReference type="AlphaFoldDB" id="A0A1H9R1P3"/>
<keyword evidence="1" id="KW-0472">Membrane</keyword>
<evidence type="ECO:0000256" key="1">
    <source>
        <dbReference type="SAM" id="Phobius"/>
    </source>
</evidence>
<evidence type="ECO:0000313" key="2">
    <source>
        <dbReference type="EMBL" id="SER65893.1"/>
    </source>
</evidence>
<reference evidence="3" key="1">
    <citation type="submission" date="2016-10" db="EMBL/GenBank/DDBJ databases">
        <authorList>
            <person name="Varghese N."/>
            <person name="Submissions S."/>
        </authorList>
    </citation>
    <scope>NUCLEOTIDE SEQUENCE [LARGE SCALE GENOMIC DNA]</scope>
    <source>
        <strain evidence="3">S1b</strain>
    </source>
</reference>
<dbReference type="Gene3D" id="3.40.190.10">
    <property type="entry name" value="Periplasmic binding protein-like II"/>
    <property type="match status" value="1"/>
</dbReference>